<comment type="caution">
    <text evidence="1">The sequence shown here is derived from an EMBL/GenBank/DDBJ whole genome shotgun (WGS) entry which is preliminary data.</text>
</comment>
<sequence length="103" mass="11554">MVILLYWQAHAAQHPSITKKCAALTSRYGGINSWLEILAIGTSRERQAIPTAPLTSIQDLLCRWHDRQLDKEPRTPLPPRVYALFTSVPSKCSLSVSLILNDN</sequence>
<proteinExistence type="predicted"/>
<dbReference type="AlphaFoldDB" id="A0AA38J0F9"/>
<keyword evidence="2" id="KW-1185">Reference proteome</keyword>
<dbReference type="Proteomes" id="UP001168821">
    <property type="component" value="Unassembled WGS sequence"/>
</dbReference>
<protein>
    <submittedName>
        <fullName evidence="1">Uncharacterized protein</fullName>
    </submittedName>
</protein>
<organism evidence="1 2">
    <name type="scientific">Zophobas morio</name>
    <dbReference type="NCBI Taxonomy" id="2755281"/>
    <lineage>
        <taxon>Eukaryota</taxon>
        <taxon>Metazoa</taxon>
        <taxon>Ecdysozoa</taxon>
        <taxon>Arthropoda</taxon>
        <taxon>Hexapoda</taxon>
        <taxon>Insecta</taxon>
        <taxon>Pterygota</taxon>
        <taxon>Neoptera</taxon>
        <taxon>Endopterygota</taxon>
        <taxon>Coleoptera</taxon>
        <taxon>Polyphaga</taxon>
        <taxon>Cucujiformia</taxon>
        <taxon>Tenebrionidae</taxon>
        <taxon>Zophobas</taxon>
    </lineage>
</organism>
<gene>
    <name evidence="1" type="ORF">Zmor_000687</name>
</gene>
<evidence type="ECO:0000313" key="2">
    <source>
        <dbReference type="Proteomes" id="UP001168821"/>
    </source>
</evidence>
<name>A0AA38J0F9_9CUCU</name>
<evidence type="ECO:0000313" key="1">
    <source>
        <dbReference type="EMBL" id="KAJ3665178.1"/>
    </source>
</evidence>
<reference evidence="1" key="1">
    <citation type="journal article" date="2023" name="G3 (Bethesda)">
        <title>Whole genome assemblies of Zophobas morio and Tenebrio molitor.</title>
        <authorList>
            <person name="Kaur S."/>
            <person name="Stinson S.A."/>
            <person name="diCenzo G.C."/>
        </authorList>
    </citation>
    <scope>NUCLEOTIDE SEQUENCE</scope>
    <source>
        <strain evidence="1">QUZm001</strain>
    </source>
</reference>
<dbReference type="EMBL" id="JALNTZ010000001">
    <property type="protein sequence ID" value="KAJ3665178.1"/>
    <property type="molecule type" value="Genomic_DNA"/>
</dbReference>
<accession>A0AA38J0F9</accession>